<proteinExistence type="inferred from homology"/>
<organism evidence="9 10">
    <name type="scientific">Ferrimonas balearica (strain DSM 9799 / CCM 4581 / KCTC 23876 / PAT)</name>
    <dbReference type="NCBI Taxonomy" id="550540"/>
    <lineage>
        <taxon>Bacteria</taxon>
        <taxon>Pseudomonadati</taxon>
        <taxon>Pseudomonadota</taxon>
        <taxon>Gammaproteobacteria</taxon>
        <taxon>Alteromonadales</taxon>
        <taxon>Ferrimonadaceae</taxon>
        <taxon>Ferrimonas</taxon>
    </lineage>
</organism>
<evidence type="ECO:0000256" key="5">
    <source>
        <dbReference type="ARBA" id="ARBA00022741"/>
    </source>
</evidence>
<evidence type="ECO:0000256" key="6">
    <source>
        <dbReference type="ARBA" id="ARBA00022840"/>
    </source>
</evidence>
<gene>
    <name evidence="8" type="primary">panC</name>
    <name evidence="9" type="ordered locus">Fbal_3216</name>
</gene>
<comment type="subunit">
    <text evidence="8">Homodimer.</text>
</comment>
<dbReference type="GO" id="GO:0005524">
    <property type="term" value="F:ATP binding"/>
    <property type="evidence" value="ECO:0007669"/>
    <property type="project" value="UniProtKB-KW"/>
</dbReference>
<dbReference type="GO" id="GO:0004592">
    <property type="term" value="F:pantoate-beta-alanine ligase activity"/>
    <property type="evidence" value="ECO:0007669"/>
    <property type="project" value="UniProtKB-UniRule"/>
</dbReference>
<comment type="miscellaneous">
    <text evidence="8">The reaction proceeds by a bi uni uni bi ping pong mechanism.</text>
</comment>
<comment type="function">
    <text evidence="8">Catalyzes the condensation of pantoate with beta-alanine in an ATP-dependent reaction via a pantoyl-adenylate intermediate.</text>
</comment>
<dbReference type="FunFam" id="3.40.50.620:FF:000013">
    <property type="entry name" value="Pantothenate synthetase"/>
    <property type="match status" value="1"/>
</dbReference>
<dbReference type="HOGENOM" id="CLU_047148_0_0_6"/>
<dbReference type="AlphaFoldDB" id="E1SVW4"/>
<evidence type="ECO:0000256" key="2">
    <source>
        <dbReference type="ARBA" id="ARBA00009256"/>
    </source>
</evidence>
<dbReference type="InterPro" id="IPR004821">
    <property type="entry name" value="Cyt_trans-like"/>
</dbReference>
<dbReference type="PANTHER" id="PTHR21299:SF1">
    <property type="entry name" value="PANTOATE--BETA-ALANINE LIGASE"/>
    <property type="match status" value="1"/>
</dbReference>
<dbReference type="InterPro" id="IPR003721">
    <property type="entry name" value="Pantoate_ligase"/>
</dbReference>
<dbReference type="CDD" id="cd00560">
    <property type="entry name" value="PanC"/>
    <property type="match status" value="1"/>
</dbReference>
<keyword evidence="6 8" id="KW-0067">ATP-binding</keyword>
<comment type="pathway">
    <text evidence="1 8">Cofactor biosynthesis; (R)-pantothenate biosynthesis; (R)-pantothenate from (R)-pantoate and beta-alanine: step 1/1.</text>
</comment>
<feature type="binding site" evidence="8">
    <location>
        <begin position="186"/>
        <end position="189"/>
    </location>
    <ligand>
        <name>ATP</name>
        <dbReference type="ChEBI" id="CHEBI:30616"/>
    </ligand>
</feature>
<feature type="active site" description="Proton donor" evidence="8">
    <location>
        <position position="37"/>
    </location>
</feature>
<dbReference type="GO" id="GO:0005829">
    <property type="term" value="C:cytosol"/>
    <property type="evidence" value="ECO:0007669"/>
    <property type="project" value="TreeGrafter"/>
</dbReference>
<comment type="subcellular location">
    <subcellularLocation>
        <location evidence="8">Cytoplasm</location>
    </subcellularLocation>
</comment>
<dbReference type="UniPathway" id="UPA00028">
    <property type="reaction ID" value="UER00005"/>
</dbReference>
<sequence length="285" mass="31579">MQTLSDPHRLHQLVRQWHQAGERVAFVPTMGNLHDGHIALVHQARSRADRVVTSIFVNPMQFGAGEDLDAYPRTLEQDKQRLFDAGCDLLFTPETELLYPAGLAQQTYVEVPGLSDLHCGTSRPGHFRGVATIVCKLFNLVQPDIACFGEKDYQQLAVIRTMVRDLNMPVEVIGIPTVRERDGLAMSSRNGYLTEAERAQAPELKRTLDLTAQGIQSLGLTDRNTLEQQAEARLRQHGFTPDFVRICHGQTLAPAQPGDTQLVILAAAQLGRARLIDNLTVDLTG</sequence>
<keyword evidence="4 8" id="KW-0566">Pantothenate biosynthesis</keyword>
<dbReference type="Pfam" id="PF02569">
    <property type="entry name" value="Pantoate_ligase"/>
    <property type="match status" value="1"/>
</dbReference>
<dbReference type="GO" id="GO:0015940">
    <property type="term" value="P:pantothenate biosynthetic process"/>
    <property type="evidence" value="ECO:0007669"/>
    <property type="project" value="UniProtKB-UniRule"/>
</dbReference>
<keyword evidence="10" id="KW-1185">Reference proteome</keyword>
<feature type="binding site" evidence="8">
    <location>
        <begin position="149"/>
        <end position="152"/>
    </location>
    <ligand>
        <name>ATP</name>
        <dbReference type="ChEBI" id="CHEBI:30616"/>
    </ligand>
</feature>
<evidence type="ECO:0000256" key="4">
    <source>
        <dbReference type="ARBA" id="ARBA00022655"/>
    </source>
</evidence>
<dbReference type="KEGG" id="fbl:Fbal_3216"/>
<dbReference type="eggNOG" id="COG0414">
    <property type="taxonomic scope" value="Bacteria"/>
</dbReference>
<evidence type="ECO:0000313" key="9">
    <source>
        <dbReference type="EMBL" id="ADN77415.1"/>
    </source>
</evidence>
<dbReference type="PANTHER" id="PTHR21299">
    <property type="entry name" value="CYTIDYLATE KINASE/PANTOATE-BETA-ALANINE LIGASE"/>
    <property type="match status" value="1"/>
</dbReference>
<reference evidence="9 10" key="1">
    <citation type="journal article" date="2010" name="Stand. Genomic Sci.">
        <title>Complete genome sequence of Ferrimonas balearica type strain (PAT).</title>
        <authorList>
            <person name="Nolan M."/>
            <person name="Sikorski J."/>
            <person name="Davenport K."/>
            <person name="Lucas S."/>
            <person name="Glavina Del Rio T."/>
            <person name="Tice H."/>
            <person name="Cheng J."/>
            <person name="Goodwin L."/>
            <person name="Pitluck S."/>
            <person name="Liolios K."/>
            <person name="Ivanova N."/>
            <person name="Mavromatis K."/>
            <person name="Ovchinnikova G."/>
            <person name="Pati A."/>
            <person name="Chen A."/>
            <person name="Palaniappan K."/>
            <person name="Land M."/>
            <person name="Hauser L."/>
            <person name="Chang Y."/>
            <person name="Jeffries C."/>
            <person name="Tapia R."/>
            <person name="Brettin T."/>
            <person name="Detter J."/>
            <person name="Han C."/>
            <person name="Yasawong M."/>
            <person name="Rohde M."/>
            <person name="Tindall B."/>
            <person name="Goker M."/>
            <person name="Woyke T."/>
            <person name="Bristow J."/>
            <person name="Eisen J."/>
            <person name="Markowitz V."/>
            <person name="Hugenholtz P."/>
            <person name="Kyrpides N."/>
            <person name="Klenk H."/>
            <person name="Lapidus A."/>
        </authorList>
    </citation>
    <scope>NUCLEOTIDE SEQUENCE [LARGE SCALE GENOMIC DNA]</scope>
    <source>
        <strain evidence="10">DSM 9799 / CCM 4581 / KCTC 23876 / PAT</strain>
    </source>
</reference>
<accession>E1SVW4</accession>
<protein>
    <recommendedName>
        <fullName evidence="8">Pantothenate synthetase</fullName>
        <shortName evidence="8">PS</shortName>
        <ecNumber evidence="8">6.3.2.1</ecNumber>
    </recommendedName>
    <alternativeName>
        <fullName evidence="8">Pantoate--beta-alanine ligase</fullName>
    </alternativeName>
    <alternativeName>
        <fullName evidence="8">Pantoate-activating enzyme</fullName>
    </alternativeName>
</protein>
<dbReference type="RefSeq" id="WP_013346721.1">
    <property type="nucleotide sequence ID" value="NC_014541.1"/>
</dbReference>
<evidence type="ECO:0000256" key="1">
    <source>
        <dbReference type="ARBA" id="ARBA00004990"/>
    </source>
</evidence>
<comment type="catalytic activity">
    <reaction evidence="7 8">
        <text>(R)-pantoate + beta-alanine + ATP = (R)-pantothenate + AMP + diphosphate + H(+)</text>
        <dbReference type="Rhea" id="RHEA:10912"/>
        <dbReference type="ChEBI" id="CHEBI:15378"/>
        <dbReference type="ChEBI" id="CHEBI:15980"/>
        <dbReference type="ChEBI" id="CHEBI:29032"/>
        <dbReference type="ChEBI" id="CHEBI:30616"/>
        <dbReference type="ChEBI" id="CHEBI:33019"/>
        <dbReference type="ChEBI" id="CHEBI:57966"/>
        <dbReference type="ChEBI" id="CHEBI:456215"/>
        <dbReference type="EC" id="6.3.2.1"/>
    </reaction>
</comment>
<dbReference type="Gene3D" id="3.40.50.620">
    <property type="entry name" value="HUPs"/>
    <property type="match status" value="1"/>
</dbReference>
<dbReference type="NCBIfam" id="TIGR00125">
    <property type="entry name" value="cyt_tran_rel"/>
    <property type="match status" value="1"/>
</dbReference>
<evidence type="ECO:0000256" key="7">
    <source>
        <dbReference type="ARBA" id="ARBA00048258"/>
    </source>
</evidence>
<name>E1SVW4_FERBD</name>
<dbReference type="HAMAP" id="MF_00158">
    <property type="entry name" value="PanC"/>
    <property type="match status" value="1"/>
</dbReference>
<dbReference type="Proteomes" id="UP000006683">
    <property type="component" value="Chromosome"/>
</dbReference>
<keyword evidence="8" id="KW-0963">Cytoplasm</keyword>
<feature type="binding site" evidence="8">
    <location>
        <position position="61"/>
    </location>
    <ligand>
        <name>beta-alanine</name>
        <dbReference type="ChEBI" id="CHEBI:57966"/>
    </ligand>
</feature>
<feature type="binding site" evidence="8">
    <location>
        <begin position="30"/>
        <end position="37"/>
    </location>
    <ligand>
        <name>ATP</name>
        <dbReference type="ChEBI" id="CHEBI:30616"/>
    </ligand>
</feature>
<dbReference type="EMBL" id="CP002209">
    <property type="protein sequence ID" value="ADN77415.1"/>
    <property type="molecule type" value="Genomic_DNA"/>
</dbReference>
<evidence type="ECO:0000313" key="10">
    <source>
        <dbReference type="Proteomes" id="UP000006683"/>
    </source>
</evidence>
<dbReference type="STRING" id="550540.Fbal_3216"/>
<dbReference type="InterPro" id="IPR042176">
    <property type="entry name" value="Pantoate_ligase_C"/>
</dbReference>
<comment type="similarity">
    <text evidence="2 8">Belongs to the pantothenate synthetase family.</text>
</comment>
<evidence type="ECO:0000256" key="3">
    <source>
        <dbReference type="ARBA" id="ARBA00022598"/>
    </source>
</evidence>
<feature type="binding site" evidence="8">
    <location>
        <position position="61"/>
    </location>
    <ligand>
        <name>(R)-pantoate</name>
        <dbReference type="ChEBI" id="CHEBI:15980"/>
    </ligand>
</feature>
<feature type="binding site" evidence="8">
    <location>
        <position position="178"/>
    </location>
    <ligand>
        <name>ATP</name>
        <dbReference type="ChEBI" id="CHEBI:30616"/>
    </ligand>
</feature>
<dbReference type="GeneID" id="67183432"/>
<dbReference type="SUPFAM" id="SSF52374">
    <property type="entry name" value="Nucleotidylyl transferase"/>
    <property type="match status" value="1"/>
</dbReference>
<dbReference type="EC" id="6.3.2.1" evidence="8"/>
<dbReference type="Gene3D" id="3.30.1300.10">
    <property type="entry name" value="Pantoate-beta-alanine ligase, C-terminal domain"/>
    <property type="match status" value="1"/>
</dbReference>
<dbReference type="InterPro" id="IPR014729">
    <property type="entry name" value="Rossmann-like_a/b/a_fold"/>
</dbReference>
<evidence type="ECO:0000256" key="8">
    <source>
        <dbReference type="HAMAP-Rule" id="MF_00158"/>
    </source>
</evidence>
<dbReference type="OrthoDB" id="9773087at2"/>
<dbReference type="NCBIfam" id="TIGR00018">
    <property type="entry name" value="panC"/>
    <property type="match status" value="1"/>
</dbReference>
<keyword evidence="3 8" id="KW-0436">Ligase</keyword>
<keyword evidence="5 8" id="KW-0547">Nucleotide-binding</keyword>
<feature type="binding site" evidence="8">
    <location>
        <position position="155"/>
    </location>
    <ligand>
        <name>(R)-pantoate</name>
        <dbReference type="ChEBI" id="CHEBI:15980"/>
    </ligand>
</feature>